<proteinExistence type="inferred from homology"/>
<keyword evidence="4" id="KW-0027">Amidation</keyword>
<dbReference type="EMBL" id="OC929355">
    <property type="protein sequence ID" value="CAD7658217.1"/>
    <property type="molecule type" value="Genomic_DNA"/>
</dbReference>
<gene>
    <name evidence="7" type="ORF">ONB1V03_LOCUS14840</name>
</gene>
<evidence type="ECO:0000256" key="3">
    <source>
        <dbReference type="ARBA" id="ARBA00022525"/>
    </source>
</evidence>
<dbReference type="AlphaFoldDB" id="A0A7R9MEC1"/>
<evidence type="ECO:0000256" key="2">
    <source>
        <dbReference type="ARBA" id="ARBA00006356"/>
    </source>
</evidence>
<keyword evidence="3" id="KW-0964">Secreted</keyword>
<dbReference type="GO" id="GO:0007218">
    <property type="term" value="P:neuropeptide signaling pathway"/>
    <property type="evidence" value="ECO:0007669"/>
    <property type="project" value="UniProtKB-KW"/>
</dbReference>
<dbReference type="GO" id="GO:0005576">
    <property type="term" value="C:extracellular region"/>
    <property type="evidence" value="ECO:0007669"/>
    <property type="project" value="UniProtKB-SubCell"/>
</dbReference>
<accession>A0A7R9MEC1</accession>
<feature type="chain" id="PRO_5036211511" evidence="6">
    <location>
        <begin position="24"/>
        <end position="133"/>
    </location>
</feature>
<evidence type="ECO:0000256" key="4">
    <source>
        <dbReference type="ARBA" id="ARBA00022815"/>
    </source>
</evidence>
<feature type="signal peptide" evidence="6">
    <location>
        <begin position="1"/>
        <end position="23"/>
    </location>
</feature>
<organism evidence="7">
    <name type="scientific">Oppiella nova</name>
    <dbReference type="NCBI Taxonomy" id="334625"/>
    <lineage>
        <taxon>Eukaryota</taxon>
        <taxon>Metazoa</taxon>
        <taxon>Ecdysozoa</taxon>
        <taxon>Arthropoda</taxon>
        <taxon>Chelicerata</taxon>
        <taxon>Arachnida</taxon>
        <taxon>Acari</taxon>
        <taxon>Acariformes</taxon>
        <taxon>Sarcoptiformes</taxon>
        <taxon>Oribatida</taxon>
        <taxon>Brachypylina</taxon>
        <taxon>Oppioidea</taxon>
        <taxon>Oppiidae</taxon>
        <taxon>Oppiella</taxon>
    </lineage>
</organism>
<dbReference type="Proteomes" id="UP000728032">
    <property type="component" value="Unassembled WGS sequence"/>
</dbReference>
<comment type="similarity">
    <text evidence="2">Belongs to the FARP (FMRFamide related peptide) family.</text>
</comment>
<evidence type="ECO:0000256" key="6">
    <source>
        <dbReference type="SAM" id="SignalP"/>
    </source>
</evidence>
<name>A0A7R9MEC1_9ACAR</name>
<sequence length="133" mass="15141">MVISYHMSLIAISLVVLTKSVICQPINESERKPVFQEINESDLRYLIAKTLSRHPLGILGHIIVEAVDKAGVDGHLAEPMSVRDRRYHTSNLSDQSFLRFGRTSYRNNKRPKDTQDLNDRSFLRFGRSGTPDS</sequence>
<evidence type="ECO:0000256" key="5">
    <source>
        <dbReference type="ARBA" id="ARBA00023320"/>
    </source>
</evidence>
<protein>
    <submittedName>
        <fullName evidence="7">Uncharacterized protein</fullName>
    </submittedName>
</protein>
<keyword evidence="5" id="KW-0527">Neuropeptide</keyword>
<dbReference type="InterPro" id="IPR002544">
    <property type="entry name" value="FMRFamid-related_peptide-like"/>
</dbReference>
<evidence type="ECO:0000313" key="8">
    <source>
        <dbReference type="Proteomes" id="UP000728032"/>
    </source>
</evidence>
<keyword evidence="8" id="KW-1185">Reference proteome</keyword>
<reference evidence="7" key="1">
    <citation type="submission" date="2020-11" db="EMBL/GenBank/DDBJ databases">
        <authorList>
            <person name="Tran Van P."/>
        </authorList>
    </citation>
    <scope>NUCLEOTIDE SEQUENCE</scope>
</reference>
<evidence type="ECO:0000313" key="7">
    <source>
        <dbReference type="EMBL" id="CAD7658217.1"/>
    </source>
</evidence>
<keyword evidence="6" id="KW-0732">Signal</keyword>
<dbReference type="EMBL" id="CAJPVJ010014530">
    <property type="protein sequence ID" value="CAG2175403.1"/>
    <property type="molecule type" value="Genomic_DNA"/>
</dbReference>
<dbReference type="OrthoDB" id="10310656at2759"/>
<evidence type="ECO:0000256" key="1">
    <source>
        <dbReference type="ARBA" id="ARBA00004613"/>
    </source>
</evidence>
<comment type="subcellular location">
    <subcellularLocation>
        <location evidence="1">Secreted</location>
    </subcellularLocation>
</comment>
<dbReference type="Pfam" id="PF01581">
    <property type="entry name" value="FARP"/>
    <property type="match status" value="2"/>
</dbReference>